<evidence type="ECO:0000259" key="2">
    <source>
        <dbReference type="Pfam" id="PF14351"/>
    </source>
</evidence>
<evidence type="ECO:0000256" key="1">
    <source>
        <dbReference type="SAM" id="Phobius"/>
    </source>
</evidence>
<reference evidence="3" key="1">
    <citation type="submission" date="2021-05" db="EMBL/GenBank/DDBJ databases">
        <title>Molecular characterization for Shewanella algae harboring chromosomal blaOXA-55-like strains isolated from clinical and environment sample.</title>
        <authorList>
            <person name="Ohama Y."/>
            <person name="Aoki K."/>
            <person name="Harada S."/>
            <person name="Moriya K."/>
            <person name="Ishii Y."/>
            <person name="Tateda K."/>
        </authorList>
    </citation>
    <scope>NUCLEOTIDE SEQUENCE</scope>
    <source>
        <strain evidence="3">JCM 11563</strain>
    </source>
</reference>
<feature type="transmembrane region" description="Helical" evidence="1">
    <location>
        <begin position="164"/>
        <end position="183"/>
    </location>
</feature>
<accession>A0ABQ4PRN5</accession>
<dbReference type="EMBL" id="BPEY01000179">
    <property type="protein sequence ID" value="GIU52381.1"/>
    <property type="molecule type" value="Genomic_DNA"/>
</dbReference>
<feature type="transmembrane region" description="Helical" evidence="1">
    <location>
        <begin position="349"/>
        <end position="369"/>
    </location>
</feature>
<feature type="transmembrane region" description="Helical" evidence="1">
    <location>
        <begin position="282"/>
        <end position="313"/>
    </location>
</feature>
<feature type="transmembrane region" description="Helical" evidence="1">
    <location>
        <begin position="140"/>
        <end position="157"/>
    </location>
</feature>
<dbReference type="InterPro" id="IPR025513">
    <property type="entry name" value="DUF4401"/>
</dbReference>
<evidence type="ECO:0000313" key="4">
    <source>
        <dbReference type="Proteomes" id="UP000887104"/>
    </source>
</evidence>
<feature type="domain" description="DUF4401" evidence="2">
    <location>
        <begin position="48"/>
        <end position="366"/>
    </location>
</feature>
<protein>
    <recommendedName>
        <fullName evidence="2">DUF4401 domain-containing protein</fullName>
    </recommendedName>
</protein>
<feature type="transmembrane region" description="Helical" evidence="1">
    <location>
        <begin position="57"/>
        <end position="78"/>
    </location>
</feature>
<dbReference type="Pfam" id="PF14351">
    <property type="entry name" value="DUF4401"/>
    <property type="match status" value="1"/>
</dbReference>
<dbReference type="RefSeq" id="WP_220783464.1">
    <property type="nucleotide sequence ID" value="NZ_BPEY01000179.1"/>
</dbReference>
<feature type="transmembrane region" description="Helical" evidence="1">
    <location>
        <begin position="319"/>
        <end position="337"/>
    </location>
</feature>
<keyword evidence="4" id="KW-1185">Reference proteome</keyword>
<organism evidence="3 4">
    <name type="scientific">Shewanella sairae</name>
    <dbReference type="NCBI Taxonomy" id="190310"/>
    <lineage>
        <taxon>Bacteria</taxon>
        <taxon>Pseudomonadati</taxon>
        <taxon>Pseudomonadota</taxon>
        <taxon>Gammaproteobacteria</taxon>
        <taxon>Alteromonadales</taxon>
        <taxon>Shewanellaceae</taxon>
        <taxon>Shewanella</taxon>
    </lineage>
</organism>
<comment type="caution">
    <text evidence="3">The sequence shown here is derived from an EMBL/GenBank/DDBJ whole genome shotgun (WGS) entry which is preliminary data.</text>
</comment>
<dbReference type="Proteomes" id="UP000887104">
    <property type="component" value="Unassembled WGS sequence"/>
</dbReference>
<keyword evidence="1" id="KW-0472">Membrane</keyword>
<feature type="transmembrane region" description="Helical" evidence="1">
    <location>
        <begin position="214"/>
        <end position="233"/>
    </location>
</feature>
<name>A0ABQ4PRN5_9GAMM</name>
<keyword evidence="1" id="KW-0812">Transmembrane</keyword>
<evidence type="ECO:0000313" key="3">
    <source>
        <dbReference type="EMBL" id="GIU52381.1"/>
    </source>
</evidence>
<feature type="transmembrane region" description="Helical" evidence="1">
    <location>
        <begin position="114"/>
        <end position="134"/>
    </location>
</feature>
<gene>
    <name evidence="3" type="ORF">TUM4438_44970</name>
</gene>
<proteinExistence type="predicted"/>
<feature type="transmembrane region" description="Helical" evidence="1">
    <location>
        <begin position="253"/>
        <end position="270"/>
    </location>
</feature>
<keyword evidence="1" id="KW-1133">Transmembrane helix</keyword>
<feature type="transmembrane region" description="Helical" evidence="1">
    <location>
        <begin position="84"/>
        <end position="102"/>
    </location>
</feature>
<sequence length="375" mass="41398">MLTELFKGRFNANNQQTQQALWSVVSAQDTAKNDASEQALPELGLSSPWYIQFLQSIAAWVASLFTLAFTITFFGLFFDDLDTPFATLAGASYCVVAIAIYRSNQSQQLFVNQMALALSLCGLLSLAYGLSGWFEIDDGIAWYVSFGLVLLLHWLVISHYSHQLIMSFAMIGCAVAICYQLQILEWVPAMFSVAFSLLWLNHNRAVWLFGRLSALGYMLAVWLVLVQMPLLLADASWLNHNDLPILASWSNPVSVMTTLAISLYLLVTILKTLAVPLNSKQAILCFIGSILLALLAIPITGLLSAVLVLVVGFYIGERLILSLGIVGILSFIAWYYYSLQLPLLDKSMWLVGLGVILLLVKIAVTKMLLTPKQAA</sequence>